<dbReference type="AlphaFoldDB" id="L1K0C8"/>
<proteinExistence type="predicted"/>
<dbReference type="Proteomes" id="UP000011087">
    <property type="component" value="Unassembled WGS sequence"/>
</dbReference>
<reference evidence="2 4" key="1">
    <citation type="journal article" date="2012" name="Nature">
        <title>Algal genomes reveal evolutionary mosaicism and the fate of nucleomorphs.</title>
        <authorList>
            <consortium name="DOE Joint Genome Institute"/>
            <person name="Curtis B.A."/>
            <person name="Tanifuji G."/>
            <person name="Burki F."/>
            <person name="Gruber A."/>
            <person name="Irimia M."/>
            <person name="Maruyama S."/>
            <person name="Arias M.C."/>
            <person name="Ball S.G."/>
            <person name="Gile G.H."/>
            <person name="Hirakawa Y."/>
            <person name="Hopkins J.F."/>
            <person name="Kuo A."/>
            <person name="Rensing S.A."/>
            <person name="Schmutz J."/>
            <person name="Symeonidi A."/>
            <person name="Elias M."/>
            <person name="Eveleigh R.J."/>
            <person name="Herman E.K."/>
            <person name="Klute M.J."/>
            <person name="Nakayama T."/>
            <person name="Obornik M."/>
            <person name="Reyes-Prieto A."/>
            <person name="Armbrust E.V."/>
            <person name="Aves S.J."/>
            <person name="Beiko R.G."/>
            <person name="Coutinho P."/>
            <person name="Dacks J.B."/>
            <person name="Durnford D.G."/>
            <person name="Fast N.M."/>
            <person name="Green B.R."/>
            <person name="Grisdale C.J."/>
            <person name="Hempel F."/>
            <person name="Henrissat B."/>
            <person name="Hoppner M.P."/>
            <person name="Ishida K."/>
            <person name="Kim E."/>
            <person name="Koreny L."/>
            <person name="Kroth P.G."/>
            <person name="Liu Y."/>
            <person name="Malik S.B."/>
            <person name="Maier U.G."/>
            <person name="McRose D."/>
            <person name="Mock T."/>
            <person name="Neilson J.A."/>
            <person name="Onodera N.T."/>
            <person name="Poole A.M."/>
            <person name="Pritham E.J."/>
            <person name="Richards T.A."/>
            <person name="Rocap G."/>
            <person name="Roy S.W."/>
            <person name="Sarai C."/>
            <person name="Schaack S."/>
            <person name="Shirato S."/>
            <person name="Slamovits C.H."/>
            <person name="Spencer D.F."/>
            <person name="Suzuki S."/>
            <person name="Worden A.Z."/>
            <person name="Zauner S."/>
            <person name="Barry K."/>
            <person name="Bell C."/>
            <person name="Bharti A.K."/>
            <person name="Crow J.A."/>
            <person name="Grimwood J."/>
            <person name="Kramer R."/>
            <person name="Lindquist E."/>
            <person name="Lucas S."/>
            <person name="Salamov A."/>
            <person name="McFadden G.I."/>
            <person name="Lane C.E."/>
            <person name="Keeling P.J."/>
            <person name="Gray M.W."/>
            <person name="Grigoriev I.V."/>
            <person name="Archibald J.M."/>
        </authorList>
    </citation>
    <scope>NUCLEOTIDE SEQUENCE</scope>
    <source>
        <strain evidence="2 4">CCMP2712</strain>
    </source>
</reference>
<dbReference type="EnsemblProtists" id="EKX53808">
    <property type="protein sequence ID" value="EKX53808"/>
    <property type="gene ID" value="GUITHDRAFT_132857"/>
</dbReference>
<keyword evidence="4" id="KW-1185">Reference proteome</keyword>
<gene>
    <name evidence="2" type="ORF">GUITHDRAFT_132857</name>
</gene>
<dbReference type="eggNOG" id="ENOG502SAFA">
    <property type="taxonomic scope" value="Eukaryota"/>
</dbReference>
<dbReference type="OrthoDB" id="47323at2759"/>
<dbReference type="OMA" id="GASAPLX"/>
<name>L1K0C8_GUITC</name>
<keyword evidence="1" id="KW-0732">Signal</keyword>
<dbReference type="EMBL" id="JH992969">
    <property type="protein sequence ID" value="EKX53808.1"/>
    <property type="molecule type" value="Genomic_DNA"/>
</dbReference>
<reference evidence="4" key="2">
    <citation type="submission" date="2012-11" db="EMBL/GenBank/DDBJ databases">
        <authorList>
            <person name="Kuo A."/>
            <person name="Curtis B.A."/>
            <person name="Tanifuji G."/>
            <person name="Burki F."/>
            <person name="Gruber A."/>
            <person name="Irimia M."/>
            <person name="Maruyama S."/>
            <person name="Arias M.C."/>
            <person name="Ball S.G."/>
            <person name="Gile G.H."/>
            <person name="Hirakawa Y."/>
            <person name="Hopkins J.F."/>
            <person name="Rensing S.A."/>
            <person name="Schmutz J."/>
            <person name="Symeonidi A."/>
            <person name="Elias M."/>
            <person name="Eveleigh R.J."/>
            <person name="Herman E.K."/>
            <person name="Klute M.J."/>
            <person name="Nakayama T."/>
            <person name="Obornik M."/>
            <person name="Reyes-Prieto A."/>
            <person name="Armbrust E.V."/>
            <person name="Aves S.J."/>
            <person name="Beiko R.G."/>
            <person name="Coutinho P."/>
            <person name="Dacks J.B."/>
            <person name="Durnford D.G."/>
            <person name="Fast N.M."/>
            <person name="Green B.R."/>
            <person name="Grisdale C."/>
            <person name="Hempe F."/>
            <person name="Henrissat B."/>
            <person name="Hoppner M.P."/>
            <person name="Ishida K.-I."/>
            <person name="Kim E."/>
            <person name="Koreny L."/>
            <person name="Kroth P.G."/>
            <person name="Liu Y."/>
            <person name="Malik S.-B."/>
            <person name="Maier U.G."/>
            <person name="McRose D."/>
            <person name="Mock T."/>
            <person name="Neilson J.A."/>
            <person name="Onodera N.T."/>
            <person name="Poole A.M."/>
            <person name="Pritham E.J."/>
            <person name="Richards T.A."/>
            <person name="Rocap G."/>
            <person name="Roy S.W."/>
            <person name="Sarai C."/>
            <person name="Schaack S."/>
            <person name="Shirato S."/>
            <person name="Slamovits C.H."/>
            <person name="Spencer D.F."/>
            <person name="Suzuki S."/>
            <person name="Worden A.Z."/>
            <person name="Zauner S."/>
            <person name="Barry K."/>
            <person name="Bell C."/>
            <person name="Bharti A.K."/>
            <person name="Crow J.A."/>
            <person name="Grimwood J."/>
            <person name="Kramer R."/>
            <person name="Lindquist E."/>
            <person name="Lucas S."/>
            <person name="Salamov A."/>
            <person name="McFadden G.I."/>
            <person name="Lane C.E."/>
            <person name="Keeling P.J."/>
            <person name="Gray M.W."/>
            <person name="Grigoriev I.V."/>
            <person name="Archibald J.M."/>
        </authorList>
    </citation>
    <scope>NUCLEOTIDE SEQUENCE</scope>
    <source>
        <strain evidence="4">CCMP2712</strain>
    </source>
</reference>
<evidence type="ECO:0008006" key="5">
    <source>
        <dbReference type="Google" id="ProtNLM"/>
    </source>
</evidence>
<organism evidence="2">
    <name type="scientific">Guillardia theta (strain CCMP2712)</name>
    <name type="common">Cryptophyte</name>
    <dbReference type="NCBI Taxonomy" id="905079"/>
    <lineage>
        <taxon>Eukaryota</taxon>
        <taxon>Cryptophyceae</taxon>
        <taxon>Pyrenomonadales</taxon>
        <taxon>Geminigeraceae</taxon>
        <taxon>Guillardia</taxon>
    </lineage>
</organism>
<protein>
    <recommendedName>
        <fullName evidence="5">SMP-30/Gluconolactonase/LRE-like region domain-containing protein</fullName>
    </recommendedName>
</protein>
<dbReference type="HOGENOM" id="CLU_967894_0_0_1"/>
<dbReference type="Gene3D" id="2.120.10.30">
    <property type="entry name" value="TolB, C-terminal domain"/>
    <property type="match status" value="1"/>
</dbReference>
<dbReference type="GeneID" id="17310308"/>
<evidence type="ECO:0000313" key="3">
    <source>
        <dbReference type="EnsemblProtists" id="EKX53808"/>
    </source>
</evidence>
<dbReference type="STRING" id="905079.L1K0C8"/>
<reference evidence="3" key="3">
    <citation type="submission" date="2015-06" db="UniProtKB">
        <authorList>
            <consortium name="EnsemblProtists"/>
        </authorList>
    </citation>
    <scope>IDENTIFICATION</scope>
</reference>
<sequence length="288" mass="31651">MRSRKALPLFYLVLLPLVWMGTASGHGRKKSSSIPFMSLTFKRTVKNQIVPVPESSVPNSLHHVLLGVDGMLYASSFITNEVYRAVVDERGAWQWFRVVSKGTGVDGPTGLAVDKDLRLYVASFGTDQILRYDTVTGSLIDIFINDEEGKLDCPEGLLLLEDRLLVASFLNDRVVSYRLDGSFQEIFSAGWYMDGPQVMLFHPKTNSIFISSYHRDKIVKVDATTGKKQGEFGGKELSRPVGLAAAPDDTVLCSSHKSNEILRYNASTGHGLWAPTGIAMSSASGDDI</sequence>
<accession>L1K0C8</accession>
<dbReference type="InterPro" id="IPR011042">
    <property type="entry name" value="6-blade_b-propeller_TolB-like"/>
</dbReference>
<dbReference type="KEGG" id="gtt:GUITHDRAFT_132857"/>
<dbReference type="RefSeq" id="XP_005840788.1">
    <property type="nucleotide sequence ID" value="XM_005840731.1"/>
</dbReference>
<feature type="chain" id="PRO_5008772017" description="SMP-30/Gluconolactonase/LRE-like region domain-containing protein" evidence="1">
    <location>
        <begin position="26"/>
        <end position="288"/>
    </location>
</feature>
<feature type="signal peptide" evidence="1">
    <location>
        <begin position="1"/>
        <end position="25"/>
    </location>
</feature>
<dbReference type="SUPFAM" id="SSF101898">
    <property type="entry name" value="NHL repeat"/>
    <property type="match status" value="1"/>
</dbReference>
<evidence type="ECO:0000313" key="4">
    <source>
        <dbReference type="Proteomes" id="UP000011087"/>
    </source>
</evidence>
<dbReference type="PaxDb" id="55529-EKX53808"/>
<evidence type="ECO:0000313" key="2">
    <source>
        <dbReference type="EMBL" id="EKX53808.1"/>
    </source>
</evidence>
<evidence type="ECO:0000256" key="1">
    <source>
        <dbReference type="SAM" id="SignalP"/>
    </source>
</evidence>